<protein>
    <submittedName>
        <fullName evidence="1">Uncharacterized protein</fullName>
    </submittedName>
</protein>
<accession>A0A1G9J692</accession>
<gene>
    <name evidence="1" type="ORF">SAMN05421874_119134</name>
</gene>
<evidence type="ECO:0000313" key="2">
    <source>
        <dbReference type="Proteomes" id="UP000198683"/>
    </source>
</evidence>
<organism evidence="1 2">
    <name type="scientific">Nonomuraea maritima</name>
    <dbReference type="NCBI Taxonomy" id="683260"/>
    <lineage>
        <taxon>Bacteria</taxon>
        <taxon>Bacillati</taxon>
        <taxon>Actinomycetota</taxon>
        <taxon>Actinomycetes</taxon>
        <taxon>Streptosporangiales</taxon>
        <taxon>Streptosporangiaceae</taxon>
        <taxon>Nonomuraea</taxon>
    </lineage>
</organism>
<dbReference type="AlphaFoldDB" id="A0A1G9J692"/>
<proteinExistence type="predicted"/>
<sequence>MREHERPLVREVFPGLVAELVACLREEGEESLAVAAWNLRLYEECGCGDDFCQSFYTAERPRGAYGPGHRNVALSPAVGDLVLDVVDGRIMYVEVLHHPPLRV</sequence>
<keyword evidence="2" id="KW-1185">Reference proteome</keyword>
<dbReference type="STRING" id="683260.SAMN05421874_119134"/>
<dbReference type="RefSeq" id="WP_218129163.1">
    <property type="nucleotide sequence ID" value="NZ_FNFB01000019.1"/>
</dbReference>
<evidence type="ECO:0000313" key="1">
    <source>
        <dbReference type="EMBL" id="SDL33067.1"/>
    </source>
</evidence>
<dbReference type="EMBL" id="FNFB01000019">
    <property type="protein sequence ID" value="SDL33067.1"/>
    <property type="molecule type" value="Genomic_DNA"/>
</dbReference>
<reference evidence="1 2" key="1">
    <citation type="submission" date="2016-10" db="EMBL/GenBank/DDBJ databases">
        <authorList>
            <person name="de Groot N.N."/>
        </authorList>
    </citation>
    <scope>NUCLEOTIDE SEQUENCE [LARGE SCALE GENOMIC DNA]</scope>
    <source>
        <strain evidence="1 2">CGMCC 4.5681</strain>
    </source>
</reference>
<dbReference type="Proteomes" id="UP000198683">
    <property type="component" value="Unassembled WGS sequence"/>
</dbReference>
<name>A0A1G9J692_9ACTN</name>